<name>A0A5C8J0X0_9BACT</name>
<dbReference type="Proteomes" id="UP000321926">
    <property type="component" value="Unassembled WGS sequence"/>
</dbReference>
<keyword evidence="1" id="KW-0732">Signal</keyword>
<keyword evidence="3" id="KW-1185">Reference proteome</keyword>
<dbReference type="EMBL" id="VRTY01000116">
    <property type="protein sequence ID" value="TXK27720.1"/>
    <property type="molecule type" value="Genomic_DNA"/>
</dbReference>
<proteinExistence type="predicted"/>
<accession>A0A5C8J0X0</accession>
<feature type="signal peptide" evidence="1">
    <location>
        <begin position="1"/>
        <end position="22"/>
    </location>
</feature>
<dbReference type="RefSeq" id="WP_147923750.1">
    <property type="nucleotide sequence ID" value="NZ_VRTY01000116.1"/>
</dbReference>
<reference evidence="2 3" key="1">
    <citation type="submission" date="2019-08" db="EMBL/GenBank/DDBJ databases">
        <authorList>
            <person name="Shi S."/>
        </authorList>
    </citation>
    <scope>NUCLEOTIDE SEQUENCE [LARGE SCALE GENOMIC DNA]</scope>
    <source>
        <strain evidence="2 3">GY10130</strain>
    </source>
</reference>
<evidence type="ECO:0000313" key="3">
    <source>
        <dbReference type="Proteomes" id="UP000321926"/>
    </source>
</evidence>
<gene>
    <name evidence="2" type="ORF">FVR03_21055</name>
</gene>
<sequence length="158" mass="17151">MITKYFYLLLALLLWNCQVDPASLQAPATTQTLIDGIPFKKEFSIQAGEQVVLAGGEAPRKLHLALKQLNDSRCPDQVTCVQYGAASVLLSVANSQGKNDSLELCIGGCTGQTPRSTHTVTVLIGQTSYSITLKEIKPYPGLEKFEDVKQAVLVVEKL</sequence>
<evidence type="ECO:0000256" key="1">
    <source>
        <dbReference type="SAM" id="SignalP"/>
    </source>
</evidence>
<protein>
    <recommendedName>
        <fullName evidence="4">Lipoprotein</fullName>
    </recommendedName>
</protein>
<evidence type="ECO:0000313" key="2">
    <source>
        <dbReference type="EMBL" id="TXK27720.1"/>
    </source>
</evidence>
<dbReference type="AlphaFoldDB" id="A0A5C8J0X0"/>
<feature type="chain" id="PRO_5022931097" description="Lipoprotein" evidence="1">
    <location>
        <begin position="23"/>
        <end position="158"/>
    </location>
</feature>
<comment type="caution">
    <text evidence="2">The sequence shown here is derived from an EMBL/GenBank/DDBJ whole genome shotgun (WGS) entry which is preliminary data.</text>
</comment>
<evidence type="ECO:0008006" key="4">
    <source>
        <dbReference type="Google" id="ProtNLM"/>
    </source>
</evidence>
<dbReference type="OrthoDB" id="163809at2"/>
<organism evidence="2 3">
    <name type="scientific">Pontibacter qinzhouensis</name>
    <dbReference type="NCBI Taxonomy" id="2603253"/>
    <lineage>
        <taxon>Bacteria</taxon>
        <taxon>Pseudomonadati</taxon>
        <taxon>Bacteroidota</taxon>
        <taxon>Cytophagia</taxon>
        <taxon>Cytophagales</taxon>
        <taxon>Hymenobacteraceae</taxon>
        <taxon>Pontibacter</taxon>
    </lineage>
</organism>